<keyword evidence="4" id="KW-0539">Nucleus</keyword>
<dbReference type="eggNOG" id="KOG4364">
    <property type="taxonomic scope" value="Eukaryota"/>
</dbReference>
<evidence type="ECO:0000256" key="3">
    <source>
        <dbReference type="ARBA" id="ARBA00023204"/>
    </source>
</evidence>
<dbReference type="GO" id="GO:0006281">
    <property type="term" value="P:DNA repair"/>
    <property type="evidence" value="ECO:0007669"/>
    <property type="project" value="UniProtKB-KW"/>
</dbReference>
<organism evidence="7 8">
    <name type="scientific">Nematostella vectensis</name>
    <name type="common">Starlet sea anemone</name>
    <dbReference type="NCBI Taxonomy" id="45351"/>
    <lineage>
        <taxon>Eukaryota</taxon>
        <taxon>Metazoa</taxon>
        <taxon>Cnidaria</taxon>
        <taxon>Anthozoa</taxon>
        <taxon>Hexacorallia</taxon>
        <taxon>Actiniaria</taxon>
        <taxon>Edwardsiidae</taxon>
        <taxon>Nematostella</taxon>
    </lineage>
</organism>
<evidence type="ECO:0000313" key="7">
    <source>
        <dbReference type="EMBL" id="EDO37231.1"/>
    </source>
</evidence>
<dbReference type="EMBL" id="DS469651">
    <property type="protein sequence ID" value="EDO37231.1"/>
    <property type="molecule type" value="Genomic_DNA"/>
</dbReference>
<keyword evidence="8" id="KW-1185">Reference proteome</keyword>
<feature type="domain" description="Chromatin assembly factor 1 subunit A dimerization" evidence="6">
    <location>
        <begin position="44"/>
        <end position="115"/>
    </location>
</feature>
<keyword evidence="2" id="KW-0227">DNA damage</keyword>
<evidence type="ECO:0000256" key="4">
    <source>
        <dbReference type="ARBA" id="ARBA00023242"/>
    </source>
</evidence>
<dbReference type="InterPro" id="IPR022043">
    <property type="entry name" value="CAF1A_DD"/>
</dbReference>
<evidence type="ECO:0000256" key="5">
    <source>
        <dbReference type="SAM" id="MobiDB-lite"/>
    </source>
</evidence>
<keyword evidence="3" id="KW-0234">DNA repair</keyword>
<dbReference type="PANTHER" id="PTHR15272">
    <property type="entry name" value="CHROMATIN ASSEMBLY FACTOR 1 SUBUNIT A CAF-1 SUBUNIT A"/>
    <property type="match status" value="1"/>
</dbReference>
<dbReference type="Pfam" id="PF12253">
    <property type="entry name" value="CAF1A_dimeriz"/>
    <property type="match status" value="1"/>
</dbReference>
<feature type="region of interest" description="Disordered" evidence="5">
    <location>
        <begin position="58"/>
        <end position="140"/>
    </location>
</feature>
<dbReference type="GO" id="GO:0005634">
    <property type="term" value="C:nucleus"/>
    <property type="evidence" value="ECO:0007669"/>
    <property type="project" value="UniProtKB-SubCell"/>
</dbReference>
<evidence type="ECO:0000259" key="6">
    <source>
        <dbReference type="Pfam" id="PF12253"/>
    </source>
</evidence>
<comment type="subcellular location">
    <subcellularLocation>
        <location evidence="1">Nucleus</location>
    </subcellularLocation>
</comment>
<dbReference type="PhylomeDB" id="A7SGE4"/>
<dbReference type="Proteomes" id="UP000001593">
    <property type="component" value="Unassembled WGS sequence"/>
</dbReference>
<evidence type="ECO:0000256" key="1">
    <source>
        <dbReference type="ARBA" id="ARBA00004123"/>
    </source>
</evidence>
<feature type="compositionally biased region" description="Acidic residues" evidence="5">
    <location>
        <begin position="128"/>
        <end position="140"/>
    </location>
</feature>
<accession>A7SGE4</accession>
<dbReference type="HOGENOM" id="CLU_1837470_0_0_1"/>
<proteinExistence type="predicted"/>
<name>A7SGE4_NEMVE</name>
<feature type="compositionally biased region" description="Acidic residues" evidence="5">
    <location>
        <begin position="102"/>
        <end position="119"/>
    </location>
</feature>
<feature type="compositionally biased region" description="Basic residues" evidence="5">
    <location>
        <begin position="58"/>
        <end position="67"/>
    </location>
</feature>
<evidence type="ECO:0000313" key="8">
    <source>
        <dbReference type="Proteomes" id="UP000001593"/>
    </source>
</evidence>
<dbReference type="AlphaFoldDB" id="A7SGE4"/>
<dbReference type="STRING" id="45351.A7SGE4"/>
<dbReference type="PANTHER" id="PTHR15272:SF0">
    <property type="entry name" value="CHROMATIN ASSEMBLY FACTOR 1 SUBUNIT A"/>
    <property type="match status" value="1"/>
</dbReference>
<gene>
    <name evidence="7" type="ORF">NEMVEDRAFT_v1g211889</name>
</gene>
<protein>
    <recommendedName>
        <fullName evidence="6">Chromatin assembly factor 1 subunit A dimerization domain-containing protein</fullName>
    </recommendedName>
</protein>
<dbReference type="InParanoid" id="A7SGE4"/>
<evidence type="ECO:0000256" key="2">
    <source>
        <dbReference type="ARBA" id="ARBA00022763"/>
    </source>
</evidence>
<reference evidence="7 8" key="1">
    <citation type="journal article" date="2007" name="Science">
        <title>Sea anemone genome reveals ancestral eumetazoan gene repertoire and genomic organization.</title>
        <authorList>
            <person name="Putnam N.H."/>
            <person name="Srivastava M."/>
            <person name="Hellsten U."/>
            <person name="Dirks B."/>
            <person name="Chapman J."/>
            <person name="Salamov A."/>
            <person name="Terry A."/>
            <person name="Shapiro H."/>
            <person name="Lindquist E."/>
            <person name="Kapitonov V.V."/>
            <person name="Jurka J."/>
            <person name="Genikhovich G."/>
            <person name="Grigoriev I.V."/>
            <person name="Lucas S.M."/>
            <person name="Steele R.E."/>
            <person name="Finnerty J.R."/>
            <person name="Technau U."/>
            <person name="Martindale M.Q."/>
            <person name="Rokhsar D.S."/>
        </authorList>
    </citation>
    <scope>NUCLEOTIDE SEQUENCE [LARGE SCALE GENOMIC DNA]</scope>
    <source>
        <strain evidence="8">CH2 X CH6</strain>
    </source>
</reference>
<feature type="region of interest" description="Disordered" evidence="5">
    <location>
        <begin position="1"/>
        <end position="34"/>
    </location>
</feature>
<sequence>MEVDGDKKDSMISLDDDDDDENSNGSSVVELEQEEKKKCMKAILLQFAENYRPAYYGTHRKKSKKISPKNPFKKDEVLLDYEVDSDEEWEEEEPGESLSNSEGEDEDNEDNDEDDEDEGFFVPHGYLSDDEGIEEDEEVC</sequence>
<feature type="compositionally biased region" description="Acidic residues" evidence="5">
    <location>
        <begin position="78"/>
        <end position="95"/>
    </location>
</feature>
<feature type="compositionally biased region" description="Basic and acidic residues" evidence="5">
    <location>
        <begin position="1"/>
        <end position="10"/>
    </location>
</feature>